<dbReference type="InterPro" id="IPR005311">
    <property type="entry name" value="PBP_dimer"/>
</dbReference>
<gene>
    <name evidence="15" type="ORF">METZ01_LOCUS76214</name>
</gene>
<protein>
    <recommendedName>
        <fullName evidence="16">Penicillin-binding protein 2</fullName>
    </recommendedName>
</protein>
<dbReference type="PANTHER" id="PTHR30627:SF2">
    <property type="entry name" value="PEPTIDOGLYCAN D,D-TRANSPEPTIDASE MRDA"/>
    <property type="match status" value="1"/>
</dbReference>
<dbReference type="EMBL" id="UINC01005758">
    <property type="protein sequence ID" value="SVA23360.1"/>
    <property type="molecule type" value="Genomic_DNA"/>
</dbReference>
<keyword evidence="7" id="KW-0378">Hydrolase</keyword>
<dbReference type="GO" id="GO:0071972">
    <property type="term" value="F:peptidoglycan L,D-transpeptidase activity"/>
    <property type="evidence" value="ECO:0007669"/>
    <property type="project" value="TreeGrafter"/>
</dbReference>
<name>A0A381U542_9ZZZZ</name>
<dbReference type="GO" id="GO:0008658">
    <property type="term" value="F:penicillin binding"/>
    <property type="evidence" value="ECO:0007669"/>
    <property type="project" value="InterPro"/>
</dbReference>
<feature type="non-terminal residue" evidence="15">
    <location>
        <position position="1"/>
    </location>
</feature>
<evidence type="ECO:0000256" key="3">
    <source>
        <dbReference type="ARBA" id="ARBA00022475"/>
    </source>
</evidence>
<dbReference type="InterPro" id="IPR017790">
    <property type="entry name" value="Penicillin-binding_protein_2"/>
</dbReference>
<keyword evidence="3" id="KW-1003">Cell membrane</keyword>
<keyword evidence="10" id="KW-1133">Transmembrane helix</keyword>
<keyword evidence="11" id="KW-0472">Membrane</keyword>
<dbReference type="GO" id="GO:0006508">
    <property type="term" value="P:proteolysis"/>
    <property type="evidence" value="ECO:0007669"/>
    <property type="project" value="UniProtKB-KW"/>
</dbReference>
<evidence type="ECO:0000256" key="8">
    <source>
        <dbReference type="ARBA" id="ARBA00022960"/>
    </source>
</evidence>
<evidence type="ECO:0000256" key="5">
    <source>
        <dbReference type="ARBA" id="ARBA00022670"/>
    </source>
</evidence>
<feature type="domain" description="Penicillin-binding protein transpeptidase" evidence="13">
    <location>
        <begin position="243"/>
        <end position="581"/>
    </location>
</feature>
<accession>A0A381U542</accession>
<feature type="domain" description="Penicillin-binding protein dimerisation" evidence="14">
    <location>
        <begin position="41"/>
        <end position="203"/>
    </location>
</feature>
<evidence type="ECO:0000256" key="12">
    <source>
        <dbReference type="ARBA" id="ARBA00023316"/>
    </source>
</evidence>
<evidence type="ECO:0000256" key="6">
    <source>
        <dbReference type="ARBA" id="ARBA00022692"/>
    </source>
</evidence>
<keyword evidence="4" id="KW-0997">Cell inner membrane</keyword>
<proteinExistence type="predicted"/>
<dbReference type="GO" id="GO:0008360">
    <property type="term" value="P:regulation of cell shape"/>
    <property type="evidence" value="ECO:0007669"/>
    <property type="project" value="UniProtKB-KW"/>
</dbReference>
<dbReference type="SUPFAM" id="SSF56601">
    <property type="entry name" value="beta-lactamase/transpeptidase-like"/>
    <property type="match status" value="1"/>
</dbReference>
<dbReference type="InterPro" id="IPR050515">
    <property type="entry name" value="Beta-lactam/transpept"/>
</dbReference>
<dbReference type="Pfam" id="PF03717">
    <property type="entry name" value="PBP_dimer"/>
    <property type="match status" value="1"/>
</dbReference>
<keyword evidence="8" id="KW-0133">Cell shape</keyword>
<sequence length="596" mass="66503">VVTFFLVLLMRVWYLQILKGEDFMGQSEQNRVRKISLADYRGDIKDRLGNIIANVRPSFSLYVTPEDADNLSESLEFLSGLIEINKDKLTNDIRRSPSFKNVLIKRDISRREVAYIEENKMLLPGIRIKVEPIRNYAHKDFASHVLGYLGEVSKGELKASKFGRYEPGDMVGKNGLEKIYESQLRGKKGFKEVEVDVSGRELKALRKLSPKTGNSLVLTLDSRVQGKLETLMDEVLGENSAEGSAVVMNVQSGEIIAMVSKPSFNPNSFATGISRKKWNSLVLDEKNPLQNRTIDGQYPPASTYKVVAAYAALSEKIIKPESTIFCPGHFRLGKRNYRCWKKRGHGNMNLHDALVQSCDVYFYTLGHRLGINNLAKYATKLGLGELTGIELKGEKSGLVPSKQWKKKIKNEPWYPGETISASIGQGYNLVTPLQSARMISTIASGGLLVRPYLVKRIENSDGNLIQEFFPEVIKNIEIEPEVLKLLKEGLRGVVHEAHGTGHRARLKNVIVAGKTGTAQVVGMKDSEEIDPEEETPYSHRDHAWFVAFAPYEKPEVAVSVIVEHGGHGGHTAAPIAREILKTYFSHYPPSKTIGLG</sequence>
<dbReference type="Gene3D" id="3.90.1310.10">
    <property type="entry name" value="Penicillin-binding protein 2a (Domain 2)"/>
    <property type="match status" value="1"/>
</dbReference>
<evidence type="ECO:0000256" key="7">
    <source>
        <dbReference type="ARBA" id="ARBA00022801"/>
    </source>
</evidence>
<keyword evidence="12" id="KW-0961">Cell wall biogenesis/degradation</keyword>
<dbReference type="PANTHER" id="PTHR30627">
    <property type="entry name" value="PEPTIDOGLYCAN D,D-TRANSPEPTIDASE"/>
    <property type="match status" value="1"/>
</dbReference>
<dbReference type="InterPro" id="IPR001460">
    <property type="entry name" value="PCN-bd_Tpept"/>
</dbReference>
<dbReference type="NCBIfam" id="TIGR03423">
    <property type="entry name" value="pbp2_mrdA"/>
    <property type="match status" value="1"/>
</dbReference>
<evidence type="ECO:0000256" key="10">
    <source>
        <dbReference type="ARBA" id="ARBA00022989"/>
    </source>
</evidence>
<dbReference type="Gene3D" id="3.30.1390.30">
    <property type="entry name" value="Penicillin-binding protein 2a, domain 3"/>
    <property type="match status" value="1"/>
</dbReference>
<evidence type="ECO:0008006" key="16">
    <source>
        <dbReference type="Google" id="ProtNLM"/>
    </source>
</evidence>
<dbReference type="InterPro" id="IPR036138">
    <property type="entry name" value="PBP_dimer_sf"/>
</dbReference>
<keyword evidence="9" id="KW-0573">Peptidoglycan synthesis</keyword>
<dbReference type="FunFam" id="3.40.710.10:FF:000024">
    <property type="entry name" value="Penicillin-binding protein 2"/>
    <property type="match status" value="1"/>
</dbReference>
<comment type="subcellular location">
    <subcellularLocation>
        <location evidence="2">Cell membrane</location>
    </subcellularLocation>
    <subcellularLocation>
        <location evidence="1">Membrane</location>
        <topology evidence="1">Single-pass membrane protein</topology>
    </subcellularLocation>
</comment>
<evidence type="ECO:0000256" key="2">
    <source>
        <dbReference type="ARBA" id="ARBA00004236"/>
    </source>
</evidence>
<keyword evidence="5" id="KW-0645">Protease</keyword>
<dbReference type="InterPro" id="IPR012338">
    <property type="entry name" value="Beta-lactam/transpept-like"/>
</dbReference>
<evidence type="ECO:0000256" key="9">
    <source>
        <dbReference type="ARBA" id="ARBA00022984"/>
    </source>
</evidence>
<evidence type="ECO:0000259" key="13">
    <source>
        <dbReference type="Pfam" id="PF00905"/>
    </source>
</evidence>
<organism evidence="15">
    <name type="scientific">marine metagenome</name>
    <dbReference type="NCBI Taxonomy" id="408172"/>
    <lineage>
        <taxon>unclassified sequences</taxon>
        <taxon>metagenomes</taxon>
        <taxon>ecological metagenomes</taxon>
    </lineage>
</organism>
<dbReference type="GO" id="GO:0009252">
    <property type="term" value="P:peptidoglycan biosynthetic process"/>
    <property type="evidence" value="ECO:0007669"/>
    <property type="project" value="UniProtKB-KW"/>
</dbReference>
<dbReference type="AlphaFoldDB" id="A0A381U542"/>
<feature type="non-terminal residue" evidence="15">
    <location>
        <position position="596"/>
    </location>
</feature>
<dbReference type="Gene3D" id="3.40.710.10">
    <property type="entry name" value="DD-peptidase/beta-lactamase superfamily"/>
    <property type="match status" value="1"/>
</dbReference>
<dbReference type="SUPFAM" id="SSF56519">
    <property type="entry name" value="Penicillin binding protein dimerisation domain"/>
    <property type="match status" value="1"/>
</dbReference>
<reference evidence="15" key="1">
    <citation type="submission" date="2018-05" db="EMBL/GenBank/DDBJ databases">
        <authorList>
            <person name="Lanie J.A."/>
            <person name="Ng W.-L."/>
            <person name="Kazmierczak K.M."/>
            <person name="Andrzejewski T.M."/>
            <person name="Davidsen T.M."/>
            <person name="Wayne K.J."/>
            <person name="Tettelin H."/>
            <person name="Glass J.I."/>
            <person name="Rusch D."/>
            <person name="Podicherti R."/>
            <person name="Tsui H.-C.T."/>
            <person name="Winkler M.E."/>
        </authorList>
    </citation>
    <scope>NUCLEOTIDE SEQUENCE</scope>
</reference>
<dbReference type="GO" id="GO:0009002">
    <property type="term" value="F:serine-type D-Ala-D-Ala carboxypeptidase activity"/>
    <property type="evidence" value="ECO:0007669"/>
    <property type="project" value="InterPro"/>
</dbReference>
<dbReference type="Pfam" id="PF00905">
    <property type="entry name" value="Transpeptidase"/>
    <property type="match status" value="1"/>
</dbReference>
<evidence type="ECO:0000256" key="1">
    <source>
        <dbReference type="ARBA" id="ARBA00004167"/>
    </source>
</evidence>
<evidence type="ECO:0000256" key="11">
    <source>
        <dbReference type="ARBA" id="ARBA00023136"/>
    </source>
</evidence>
<evidence type="ECO:0000256" key="4">
    <source>
        <dbReference type="ARBA" id="ARBA00022519"/>
    </source>
</evidence>
<evidence type="ECO:0000313" key="15">
    <source>
        <dbReference type="EMBL" id="SVA23360.1"/>
    </source>
</evidence>
<keyword evidence="6" id="KW-0812">Transmembrane</keyword>
<dbReference type="GO" id="GO:0071555">
    <property type="term" value="P:cell wall organization"/>
    <property type="evidence" value="ECO:0007669"/>
    <property type="project" value="UniProtKB-KW"/>
</dbReference>
<evidence type="ECO:0000259" key="14">
    <source>
        <dbReference type="Pfam" id="PF03717"/>
    </source>
</evidence>
<dbReference type="GO" id="GO:0005886">
    <property type="term" value="C:plasma membrane"/>
    <property type="evidence" value="ECO:0007669"/>
    <property type="project" value="UniProtKB-SubCell"/>
</dbReference>